<feature type="chain" id="PRO_5026750113" evidence="1">
    <location>
        <begin position="20"/>
        <end position="80"/>
    </location>
</feature>
<accession>A0A6N4RB04</accession>
<name>A0A6N4RB04_BLAVI</name>
<dbReference type="AlphaFoldDB" id="A0A6N4RB04"/>
<feature type="signal peptide" evidence="1">
    <location>
        <begin position="1"/>
        <end position="19"/>
    </location>
</feature>
<reference evidence="2 3" key="1">
    <citation type="journal article" date="2017" name="Nat. Commun.">
        <title>In situ click chemistry generation of cyclooxygenase-2 inhibitors.</title>
        <authorList>
            <person name="Bhardwaj A."/>
            <person name="Kaur J."/>
            <person name="Wuest M."/>
            <person name="Wuest F."/>
        </authorList>
    </citation>
    <scope>NUCLEOTIDE SEQUENCE [LARGE SCALE GENOMIC DNA]</scope>
    <source>
        <strain evidence="2">S2_018_000_R2_106</strain>
    </source>
</reference>
<evidence type="ECO:0000313" key="3">
    <source>
        <dbReference type="Proteomes" id="UP000320948"/>
    </source>
</evidence>
<evidence type="ECO:0000313" key="2">
    <source>
        <dbReference type="EMBL" id="TKW61242.1"/>
    </source>
</evidence>
<comment type="caution">
    <text evidence="2">The sequence shown here is derived from an EMBL/GenBank/DDBJ whole genome shotgun (WGS) entry which is preliminary data.</text>
</comment>
<organism evidence="2 3">
    <name type="scientific">Blastochloris viridis</name>
    <name type="common">Rhodopseudomonas viridis</name>
    <dbReference type="NCBI Taxonomy" id="1079"/>
    <lineage>
        <taxon>Bacteria</taxon>
        <taxon>Pseudomonadati</taxon>
        <taxon>Pseudomonadota</taxon>
        <taxon>Alphaproteobacteria</taxon>
        <taxon>Hyphomicrobiales</taxon>
        <taxon>Blastochloridaceae</taxon>
        <taxon>Blastochloris</taxon>
    </lineage>
</organism>
<proteinExistence type="predicted"/>
<protein>
    <submittedName>
        <fullName evidence="2">Uncharacterized protein</fullName>
    </submittedName>
</protein>
<evidence type="ECO:0000256" key="1">
    <source>
        <dbReference type="SAM" id="SignalP"/>
    </source>
</evidence>
<dbReference type="Proteomes" id="UP000320948">
    <property type="component" value="Unassembled WGS sequence"/>
</dbReference>
<dbReference type="EMBL" id="VAFM01000001">
    <property type="protein sequence ID" value="TKW61242.1"/>
    <property type="molecule type" value="Genomic_DNA"/>
</dbReference>
<sequence>MGLFVSAAFAVAVMTSASAAEFDTEGYVELDELNQQLGEFLDGNRTVLEGDAELCDSFADIITFSDEARNYKGLTCKVVR</sequence>
<keyword evidence="1" id="KW-0732">Signal</keyword>
<gene>
    <name evidence="2" type="ORF">DI628_01025</name>
</gene>